<gene>
    <name evidence="1" type="ORF">A5869_002177</name>
</gene>
<evidence type="ECO:0000313" key="1">
    <source>
        <dbReference type="EMBL" id="OUZ15070.1"/>
    </source>
</evidence>
<dbReference type="RefSeq" id="WP_087663704.1">
    <property type="nucleotide sequence ID" value="NZ_NIBL01000003.1"/>
</dbReference>
<dbReference type="AlphaFoldDB" id="A0A200HSG5"/>
<evidence type="ECO:0000313" key="2">
    <source>
        <dbReference type="Proteomes" id="UP000196503"/>
    </source>
</evidence>
<accession>A0A200HSG5</accession>
<proteinExistence type="predicted"/>
<name>A0A200HSG5_9ENTE</name>
<dbReference type="Proteomes" id="UP000196503">
    <property type="component" value="Unassembled WGS sequence"/>
</dbReference>
<reference evidence="1 2" key="1">
    <citation type="submission" date="2017-05" db="EMBL/GenBank/DDBJ databases">
        <title>The Genome Sequence of Enterococcus faecium 2D5_DIV0622.</title>
        <authorList>
            <consortium name="The Broad Institute Genomics Platform"/>
            <consortium name="The Broad Institute Genomic Center for Infectious Diseases"/>
            <person name="Earl A."/>
            <person name="Manson A."/>
            <person name="Schwartman J."/>
            <person name="Gilmore M."/>
            <person name="Abouelleil A."/>
            <person name="Cao P."/>
            <person name="Chapman S."/>
            <person name="Cusick C."/>
            <person name="Shea T."/>
            <person name="Young S."/>
            <person name="Neafsey D."/>
            <person name="Nusbaum C."/>
            <person name="Birren B."/>
        </authorList>
    </citation>
    <scope>NUCLEOTIDE SEQUENCE [LARGE SCALE GENOMIC DNA]</scope>
    <source>
        <strain evidence="1 2">2D5_DIV0622</strain>
    </source>
</reference>
<comment type="caution">
    <text evidence="1">The sequence shown here is derived from an EMBL/GenBank/DDBJ whole genome shotgun (WGS) entry which is preliminary data.</text>
</comment>
<dbReference type="EMBL" id="NIBL01000003">
    <property type="protein sequence ID" value="OUZ15070.1"/>
    <property type="molecule type" value="Genomic_DNA"/>
</dbReference>
<sequence length="74" mass="8450">MLPELPKEVNGIPTASLTVEDAKNFGLADTIKFYLPEKYDKEKVKTFLKNYYKDQISAEVIDYIIDTASEETTN</sequence>
<organism evidence="1 2">
    <name type="scientific">Enterococcus cecorum</name>
    <dbReference type="NCBI Taxonomy" id="44008"/>
    <lineage>
        <taxon>Bacteria</taxon>
        <taxon>Bacillati</taxon>
        <taxon>Bacillota</taxon>
        <taxon>Bacilli</taxon>
        <taxon>Lactobacillales</taxon>
        <taxon>Enterococcaceae</taxon>
        <taxon>Enterococcus</taxon>
    </lineage>
</organism>
<protein>
    <submittedName>
        <fullName evidence="1">Uncharacterized protein</fullName>
    </submittedName>
</protein>